<dbReference type="GO" id="GO:0006670">
    <property type="term" value="P:sphingosine metabolic process"/>
    <property type="evidence" value="ECO:0007669"/>
    <property type="project" value="TreeGrafter"/>
</dbReference>
<reference evidence="10" key="1">
    <citation type="submission" date="2007-04" db="EMBL/GenBank/DDBJ databases">
        <title>Annotation of Pediculus humanus corporis strain USDA.</title>
        <authorList>
            <person name="Kirkness E."/>
            <person name="Hannick L."/>
            <person name="Hass B."/>
            <person name="Bruggner R."/>
            <person name="Lawson D."/>
            <person name="Bidwell S."/>
            <person name="Joardar V."/>
            <person name="Caler E."/>
            <person name="Walenz B."/>
            <person name="Inman J."/>
            <person name="Schobel S."/>
            <person name="Galinsky K."/>
            <person name="Amedeo P."/>
            <person name="Strausberg R."/>
        </authorList>
    </citation>
    <scope>NUCLEOTIDE SEQUENCE</scope>
    <source>
        <strain evidence="10">USDA</strain>
    </source>
</reference>
<dbReference type="PANTHER" id="PTHR14969:SF28">
    <property type="entry name" value="DIHYDROSPHINGOSINE 1-PHOSPHATE PHOSPHATASE LCB3-RELATED"/>
    <property type="match status" value="1"/>
</dbReference>
<dbReference type="GeneID" id="8236135"/>
<dbReference type="KEGG" id="phu:Phum_PHUM323580"/>
<dbReference type="EMBL" id="DS235331">
    <property type="protein sequence ID" value="EEB14759.1"/>
    <property type="molecule type" value="Genomic_DNA"/>
</dbReference>
<comment type="subcellular location">
    <subcellularLocation>
        <location evidence="1">Endoplasmic reticulum membrane</location>
        <topology evidence="1">Multi-pass membrane protein</topology>
    </subcellularLocation>
</comment>
<dbReference type="OMA" id="HYEYSHT"/>
<sequence>MWDLIEYLKQPSLVAVIQNHFGIKDIIKSEKSNLEILKNNSTNNTSSSIREKKWDLNKPNNNDDYIIQNKFWYYLFLIGTNLGDEIFYASFIPFWFWNIDGAVGRRVVSVWTIVMYIGQGTKDIVKWPRPSYPAKRIQKKWAEEYGMPSTHAMIAVSIPFSVLIFTMNRYIYSFTFGILFSITWCVIICISRVYFGMHTVLKINFELVSIIREIYMYYIDYYWLTSFYSPFVLLLTSASATYFFPNSGHWTPTRGDTTMVTSVWAGIHIGAWTNFYVGNLTPYPHPPPYEIIWPNIYMLGLGLLRTILGFTLVLATRNITKSFVVNVLSAFAKNVTLKNYKKKTKEVFIELTTIYATYFLVGLNTVYSIPLIFRYLGIERPTFYTEI</sequence>
<dbReference type="HOGENOM" id="CLU_043042_1_0_1"/>
<name>E0VN03_PEDHC</name>
<evidence type="ECO:0000256" key="8">
    <source>
        <dbReference type="SAM" id="Phobius"/>
    </source>
</evidence>
<dbReference type="CTD" id="8236135"/>
<evidence type="ECO:0000256" key="5">
    <source>
        <dbReference type="ARBA" id="ARBA00022989"/>
    </source>
</evidence>
<evidence type="ECO:0000313" key="11">
    <source>
        <dbReference type="EnsemblMetazoa" id="PHUM323580-PA"/>
    </source>
</evidence>
<evidence type="ECO:0000256" key="7">
    <source>
        <dbReference type="ARBA" id="ARBA00038324"/>
    </source>
</evidence>
<feature type="transmembrane region" description="Helical" evidence="8">
    <location>
        <begin position="71"/>
        <end position="96"/>
    </location>
</feature>
<feature type="transmembrane region" description="Helical" evidence="8">
    <location>
        <begin position="171"/>
        <end position="195"/>
    </location>
</feature>
<keyword evidence="4" id="KW-0256">Endoplasmic reticulum</keyword>
<dbReference type="InParanoid" id="E0VN03"/>
<dbReference type="OrthoDB" id="301434at2759"/>
<feature type="domain" description="Phosphatidic acid phosphatase type 2/haloperoxidase" evidence="9">
    <location>
        <begin position="110"/>
        <end position="200"/>
    </location>
</feature>
<dbReference type="Proteomes" id="UP000009046">
    <property type="component" value="Unassembled WGS sequence"/>
</dbReference>
<dbReference type="PANTHER" id="PTHR14969">
    <property type="entry name" value="SPHINGOSINE-1-PHOSPHATE PHOSPHOHYDROLASE"/>
    <property type="match status" value="1"/>
</dbReference>
<keyword evidence="2 8" id="KW-0812">Transmembrane</keyword>
<evidence type="ECO:0000256" key="6">
    <source>
        <dbReference type="ARBA" id="ARBA00023136"/>
    </source>
</evidence>
<evidence type="ECO:0000259" key="9">
    <source>
        <dbReference type="Pfam" id="PF01569"/>
    </source>
</evidence>
<evidence type="ECO:0000313" key="12">
    <source>
        <dbReference type="Proteomes" id="UP000009046"/>
    </source>
</evidence>
<dbReference type="VEuPathDB" id="VectorBase:PHUM323580"/>
<dbReference type="CDD" id="cd03388">
    <property type="entry name" value="PAP2_SPPase1"/>
    <property type="match status" value="1"/>
</dbReference>
<dbReference type="GO" id="GO:0042392">
    <property type="term" value="F:sphingosine-1-phosphate phosphatase activity"/>
    <property type="evidence" value="ECO:0007669"/>
    <property type="project" value="TreeGrafter"/>
</dbReference>
<feature type="transmembrane region" description="Helical" evidence="8">
    <location>
        <begin position="145"/>
        <end position="165"/>
    </location>
</feature>
<keyword evidence="12" id="KW-1185">Reference proteome</keyword>
<keyword evidence="3" id="KW-0378">Hydrolase</keyword>
<organism>
    <name type="scientific">Pediculus humanus subsp. corporis</name>
    <name type="common">Body louse</name>
    <dbReference type="NCBI Taxonomy" id="121224"/>
    <lineage>
        <taxon>Eukaryota</taxon>
        <taxon>Metazoa</taxon>
        <taxon>Ecdysozoa</taxon>
        <taxon>Arthropoda</taxon>
        <taxon>Hexapoda</taxon>
        <taxon>Insecta</taxon>
        <taxon>Pterygota</taxon>
        <taxon>Neoptera</taxon>
        <taxon>Paraneoptera</taxon>
        <taxon>Psocodea</taxon>
        <taxon>Troctomorpha</taxon>
        <taxon>Phthiraptera</taxon>
        <taxon>Anoplura</taxon>
        <taxon>Pediculidae</taxon>
        <taxon>Pediculus</taxon>
    </lineage>
</organism>
<dbReference type="RefSeq" id="XP_002427497.1">
    <property type="nucleotide sequence ID" value="XM_002427452.1"/>
</dbReference>
<dbReference type="STRING" id="121224.E0VN03"/>
<feature type="transmembrane region" description="Helical" evidence="8">
    <location>
        <begin position="347"/>
        <end position="373"/>
    </location>
</feature>
<evidence type="ECO:0000256" key="2">
    <source>
        <dbReference type="ARBA" id="ARBA00022692"/>
    </source>
</evidence>
<feature type="transmembrane region" description="Helical" evidence="8">
    <location>
        <begin position="221"/>
        <end position="244"/>
    </location>
</feature>
<dbReference type="AlphaFoldDB" id="E0VN03"/>
<dbReference type="eggNOG" id="KOG2822">
    <property type="taxonomic scope" value="Eukaryota"/>
</dbReference>
<proteinExistence type="inferred from homology"/>
<gene>
    <name evidence="11" type="primary">8236135</name>
    <name evidence="10" type="ORF">Phum_PHUM323580</name>
</gene>
<dbReference type="InterPro" id="IPR000326">
    <property type="entry name" value="PAP2/HPO"/>
</dbReference>
<dbReference type="EnsemblMetazoa" id="PHUM323580-RA">
    <property type="protein sequence ID" value="PHUM323580-PA"/>
    <property type="gene ID" value="PHUM323580"/>
</dbReference>
<evidence type="ECO:0000256" key="4">
    <source>
        <dbReference type="ARBA" id="ARBA00022824"/>
    </source>
</evidence>
<dbReference type="Pfam" id="PF01569">
    <property type="entry name" value="PAP2"/>
    <property type="match status" value="1"/>
</dbReference>
<keyword evidence="6 8" id="KW-0472">Membrane</keyword>
<accession>E0VN03</accession>
<evidence type="ECO:0000313" key="10">
    <source>
        <dbReference type="EMBL" id="EEB14759.1"/>
    </source>
</evidence>
<comment type="similarity">
    <text evidence="7">Belongs to the type 2 lipid phosphate phosphatase family.</text>
</comment>
<reference evidence="10" key="2">
    <citation type="submission" date="2007-04" db="EMBL/GenBank/DDBJ databases">
        <title>The genome of the human body louse.</title>
        <authorList>
            <consortium name="The Human Body Louse Genome Consortium"/>
            <person name="Kirkness E."/>
            <person name="Walenz B."/>
            <person name="Hass B."/>
            <person name="Bruggner R."/>
            <person name="Strausberg R."/>
        </authorList>
    </citation>
    <scope>NUCLEOTIDE SEQUENCE</scope>
    <source>
        <strain evidence="10">USDA</strain>
    </source>
</reference>
<keyword evidence="5 8" id="KW-1133">Transmembrane helix</keyword>
<feature type="transmembrane region" description="Helical" evidence="8">
    <location>
        <begin position="296"/>
        <end position="315"/>
    </location>
</feature>
<dbReference type="SUPFAM" id="SSF48317">
    <property type="entry name" value="Acid phosphatase/Vanadium-dependent haloperoxidase"/>
    <property type="match status" value="1"/>
</dbReference>
<dbReference type="EMBL" id="AAZO01003757">
    <property type="status" value="NOT_ANNOTATED_CDS"/>
    <property type="molecule type" value="Genomic_DNA"/>
</dbReference>
<dbReference type="InterPro" id="IPR036938">
    <property type="entry name" value="PAP2/HPO_sf"/>
</dbReference>
<dbReference type="Gene3D" id="1.20.144.10">
    <property type="entry name" value="Phosphatidic acid phosphatase type 2/haloperoxidase"/>
    <property type="match status" value="1"/>
</dbReference>
<evidence type="ECO:0000256" key="3">
    <source>
        <dbReference type="ARBA" id="ARBA00022801"/>
    </source>
</evidence>
<evidence type="ECO:0000256" key="1">
    <source>
        <dbReference type="ARBA" id="ARBA00004477"/>
    </source>
</evidence>
<reference evidence="11" key="3">
    <citation type="submission" date="2021-02" db="UniProtKB">
        <authorList>
            <consortium name="EnsemblMetazoa"/>
        </authorList>
    </citation>
    <scope>IDENTIFICATION</scope>
    <source>
        <strain evidence="11">USDA</strain>
    </source>
</reference>
<protein>
    <submittedName>
        <fullName evidence="10 11">Sphingosine-1-phosphate phosphatase, putative</fullName>
    </submittedName>
</protein>
<dbReference type="GO" id="GO:0005789">
    <property type="term" value="C:endoplasmic reticulum membrane"/>
    <property type="evidence" value="ECO:0007669"/>
    <property type="project" value="UniProtKB-SubCell"/>
</dbReference>